<feature type="compositionally biased region" description="Basic and acidic residues" evidence="1">
    <location>
        <begin position="157"/>
        <end position="175"/>
    </location>
</feature>
<dbReference type="eggNOG" id="ENOG502QXXZ">
    <property type="taxonomic scope" value="Eukaryota"/>
</dbReference>
<dbReference type="AlphaFoldDB" id="A0A1Y3DZC7"/>
<gene>
    <name evidence="2" type="ORF">PKNOH_S01017700</name>
</gene>
<evidence type="ECO:0000256" key="1">
    <source>
        <dbReference type="SAM" id="MobiDB-lite"/>
    </source>
</evidence>
<feature type="compositionally biased region" description="Basic residues" evidence="1">
    <location>
        <begin position="80"/>
        <end position="91"/>
    </location>
</feature>
<dbReference type="Proteomes" id="UP000195012">
    <property type="component" value="Unassembled WGS sequence"/>
</dbReference>
<evidence type="ECO:0000313" key="3">
    <source>
        <dbReference type="Proteomes" id="UP000195012"/>
    </source>
</evidence>
<evidence type="ECO:0000313" key="2">
    <source>
        <dbReference type="EMBL" id="OTN68646.1"/>
    </source>
</evidence>
<feature type="compositionally biased region" description="Basic and acidic residues" evidence="1">
    <location>
        <begin position="92"/>
        <end position="101"/>
    </location>
</feature>
<dbReference type="VEuPathDB" id="PlasmoDB:PKNOH_S01017700"/>
<dbReference type="OMA" id="KPRHMYV"/>
<feature type="compositionally biased region" description="Basic and acidic residues" evidence="1">
    <location>
        <begin position="40"/>
        <end position="56"/>
    </location>
</feature>
<comment type="caution">
    <text evidence="2">The sequence shown here is derived from an EMBL/GenBank/DDBJ whole genome shotgun (WGS) entry which is preliminary data.</text>
</comment>
<protein>
    <submittedName>
        <fullName evidence="2">Uncharacterized protein</fullName>
    </submittedName>
</protein>
<sequence length="259" mass="29016">MHMSDVPPPGGEESTVNASAGEVTKNGDNQDLTAGGSDAGCDKSDGCHAEKKHAEDASEEVACEAKKVRKSLEKADKTAKKNKKKKAKKEAKKKDKEVAKKGEKKKKKVAVKEAKAKGKGNKNKSIRTDDTFSTDSENELYNDDNLFMPRALKNNAHKKENQKSKTKEGMRKKETNQISKKKNKNENRNSKKKKKNNMKSKFCTAECLPLDHYSEAFENDLASYASSGFKKYLMFLKNYKTTVGVEDKVVTKKPRHMYV</sequence>
<reference evidence="2 3" key="1">
    <citation type="submission" date="2017-05" db="EMBL/GenBank/DDBJ databases">
        <title>PacBio assembly of a Plasmodium knowlesi genome sequence with Hi-C correction and manual annotation of the SICAvar gene family.</title>
        <authorList>
            <person name="Lapp S.A."/>
            <person name="Geraldo J.A."/>
            <person name="Chien J.-T."/>
            <person name="Ay F."/>
            <person name="Pakala S.B."/>
            <person name="Batugedara G."/>
            <person name="Humphrey J.C."/>
            <person name="Debarry J.D."/>
            <person name="Le Roch K.G."/>
            <person name="Galinski M.R."/>
            <person name="Kissinger J.C."/>
        </authorList>
    </citation>
    <scope>NUCLEOTIDE SEQUENCE [LARGE SCALE GENOMIC DNA]</scope>
    <source>
        <strain evidence="3">Malayan Strain Pk1 (A+)</strain>
    </source>
</reference>
<feature type="compositionally biased region" description="Pro residues" evidence="1">
    <location>
        <begin position="1"/>
        <end position="10"/>
    </location>
</feature>
<organism evidence="2 3">
    <name type="scientific">Plasmodium knowlesi</name>
    <dbReference type="NCBI Taxonomy" id="5850"/>
    <lineage>
        <taxon>Eukaryota</taxon>
        <taxon>Sar</taxon>
        <taxon>Alveolata</taxon>
        <taxon>Apicomplexa</taxon>
        <taxon>Aconoidasida</taxon>
        <taxon>Haemosporida</taxon>
        <taxon>Plasmodiidae</taxon>
        <taxon>Plasmodium</taxon>
        <taxon>Plasmodium (Plasmodium)</taxon>
    </lineage>
</organism>
<feature type="region of interest" description="Disordered" evidence="1">
    <location>
        <begin position="1"/>
        <end position="197"/>
    </location>
</feature>
<name>A0A1Y3DZC7_PLAKN</name>
<feature type="compositionally biased region" description="Basic and acidic residues" evidence="1">
    <location>
        <begin position="63"/>
        <end position="79"/>
    </location>
</feature>
<dbReference type="VEuPathDB" id="PlasmoDB:PKNH_0109400"/>
<dbReference type="VEuPathDB" id="PlasmoDB:PKA1H_010014200"/>
<proteinExistence type="predicted"/>
<dbReference type="OrthoDB" id="387618at2759"/>
<dbReference type="EMBL" id="NETL01000015">
    <property type="protein sequence ID" value="OTN68646.1"/>
    <property type="molecule type" value="Genomic_DNA"/>
</dbReference>
<accession>A0A1Y3DZC7</accession>